<dbReference type="Gene3D" id="1.20.120.1630">
    <property type="match status" value="1"/>
</dbReference>
<keyword evidence="3" id="KW-1133">Transmembrane helix</keyword>
<dbReference type="PANTHER" id="PTHR12714">
    <property type="entry name" value="PROTEIN-S ISOPRENYLCYSTEINE O-METHYLTRANSFERASE"/>
    <property type="match status" value="1"/>
</dbReference>
<evidence type="ECO:0000256" key="1">
    <source>
        <dbReference type="ARBA" id="ARBA00004127"/>
    </source>
</evidence>
<evidence type="ECO:0000256" key="4">
    <source>
        <dbReference type="ARBA" id="ARBA00023136"/>
    </source>
</evidence>
<comment type="caution">
    <text evidence="5">The sequence shown here is derived from an EMBL/GenBank/DDBJ whole genome shotgun (WGS) entry which is preliminary data.</text>
</comment>
<dbReference type="InterPro" id="IPR007318">
    <property type="entry name" value="Phopholipid_MeTrfase"/>
</dbReference>
<reference evidence="5 6" key="1">
    <citation type="submission" date="2014-10" db="EMBL/GenBank/DDBJ databases">
        <authorList>
            <person name="Seo M.-J."/>
            <person name="Seok Y.J."/>
            <person name="Cha I.-T."/>
        </authorList>
    </citation>
    <scope>NUCLEOTIDE SEQUENCE [LARGE SCALE GENOMIC DNA]</scope>
    <source>
        <strain evidence="5 6">NEU</strain>
    </source>
</reference>
<comment type="subcellular location">
    <subcellularLocation>
        <location evidence="1">Endomembrane system</location>
        <topology evidence="1">Multi-pass membrane protein</topology>
    </subcellularLocation>
</comment>
<evidence type="ECO:0000313" key="6">
    <source>
        <dbReference type="Proteomes" id="UP000180246"/>
    </source>
</evidence>
<proteinExistence type="predicted"/>
<keyword evidence="4" id="KW-0472">Membrane</keyword>
<dbReference type="Proteomes" id="UP000180246">
    <property type="component" value="Unassembled WGS sequence"/>
</dbReference>
<gene>
    <name evidence="5" type="ORF">LO55_3253</name>
</gene>
<protein>
    <submittedName>
        <fullName evidence="5">Isoprenylcysteine carboxyl methyltransferase family protein</fullName>
    </submittedName>
</protein>
<evidence type="ECO:0000256" key="2">
    <source>
        <dbReference type="ARBA" id="ARBA00022692"/>
    </source>
</evidence>
<accession>A0A1S2NHC0</accession>
<dbReference type="PANTHER" id="PTHR12714:SF9">
    <property type="entry name" value="PROTEIN-S-ISOPRENYLCYSTEINE O-METHYLTRANSFERASE"/>
    <property type="match status" value="1"/>
</dbReference>
<dbReference type="GO" id="GO:0012505">
    <property type="term" value="C:endomembrane system"/>
    <property type="evidence" value="ECO:0007669"/>
    <property type="project" value="UniProtKB-SubCell"/>
</dbReference>
<keyword evidence="2" id="KW-0812">Transmembrane</keyword>
<keyword evidence="5" id="KW-0808">Transferase</keyword>
<sequence length="239" mass="27012">MLQNLGSYFFRYRNIIGPSIFLIAIFFGKSSYPLNRPGLNALLDLAGISVALLGQGLRIITIGYEYIERGGRDRKVYASKLVTGGVFSHCRNPLYVGNILLAVGLALVIHSTLFYLTVLPFVLIAYISIVSAEEKFLSEKFGNEYVQYCRSVNRWLPKWHDWRHTMSKLTFNWTRVIVKEYNTMFVVVLALALGVFWSSYQVQGISGVPDSTILITAFAIWLGSYILVRHLKKSGRLAA</sequence>
<name>A0A1S2NHC0_9BURK</name>
<dbReference type="AlphaFoldDB" id="A0A1S2NHC0"/>
<dbReference type="Pfam" id="PF04191">
    <property type="entry name" value="PEMT"/>
    <property type="match status" value="1"/>
</dbReference>
<evidence type="ECO:0000256" key="3">
    <source>
        <dbReference type="ARBA" id="ARBA00022989"/>
    </source>
</evidence>
<organism evidence="5 6">
    <name type="scientific">Massilia timonae</name>
    <dbReference type="NCBI Taxonomy" id="47229"/>
    <lineage>
        <taxon>Bacteria</taxon>
        <taxon>Pseudomonadati</taxon>
        <taxon>Pseudomonadota</taxon>
        <taxon>Betaproteobacteria</taxon>
        <taxon>Burkholderiales</taxon>
        <taxon>Oxalobacteraceae</taxon>
        <taxon>Telluria group</taxon>
        <taxon>Massilia</taxon>
    </lineage>
</organism>
<evidence type="ECO:0000313" key="5">
    <source>
        <dbReference type="EMBL" id="OIJ44428.1"/>
    </source>
</evidence>
<dbReference type="GO" id="GO:0032259">
    <property type="term" value="P:methylation"/>
    <property type="evidence" value="ECO:0007669"/>
    <property type="project" value="UniProtKB-KW"/>
</dbReference>
<keyword evidence="5" id="KW-0489">Methyltransferase</keyword>
<dbReference type="RefSeq" id="WP_071362231.1">
    <property type="nucleotide sequence ID" value="NZ_JRYB01000001.1"/>
</dbReference>
<dbReference type="GO" id="GO:0008168">
    <property type="term" value="F:methyltransferase activity"/>
    <property type="evidence" value="ECO:0007669"/>
    <property type="project" value="UniProtKB-KW"/>
</dbReference>
<dbReference type="EMBL" id="JRYB01000001">
    <property type="protein sequence ID" value="OIJ44428.1"/>
    <property type="molecule type" value="Genomic_DNA"/>
</dbReference>